<evidence type="ECO:0000256" key="3">
    <source>
        <dbReference type="SAM" id="Phobius"/>
    </source>
</evidence>
<dbReference type="Gene3D" id="1.25.40.10">
    <property type="entry name" value="Tetratricopeptide repeat domain"/>
    <property type="match status" value="1"/>
</dbReference>
<comment type="caution">
    <text evidence="4">The sequence shown here is derived from an EMBL/GenBank/DDBJ whole genome shotgun (WGS) entry which is preliminary data.</text>
</comment>
<proteinExistence type="predicted"/>
<feature type="repeat" description="TPR" evidence="1">
    <location>
        <begin position="673"/>
        <end position="706"/>
    </location>
</feature>
<feature type="compositionally biased region" description="Basic and acidic residues" evidence="2">
    <location>
        <begin position="1456"/>
        <end position="1485"/>
    </location>
</feature>
<reference evidence="4" key="1">
    <citation type="submission" date="2022-10" db="EMBL/GenBank/DDBJ databases">
        <authorList>
            <person name="Chen Y."/>
            <person name="Dougan E. K."/>
            <person name="Chan C."/>
            <person name="Rhodes N."/>
            <person name="Thang M."/>
        </authorList>
    </citation>
    <scope>NUCLEOTIDE SEQUENCE</scope>
</reference>
<dbReference type="InterPro" id="IPR011990">
    <property type="entry name" value="TPR-like_helical_dom_sf"/>
</dbReference>
<dbReference type="EMBL" id="CAMXCT020000557">
    <property type="protein sequence ID" value="CAL1133827.1"/>
    <property type="molecule type" value="Genomic_DNA"/>
</dbReference>
<sequence>MRDEEENGTNEPVKELEHWQSLLELCEGYRELHAAEPPLEKRALSWSRCIAFAQVILGARGIPIHRGQQGKPLVIWVLAATEEVEGALAASGYFQDASWLNRAPTEVVLLGSSLRPSLQFGDARACSVRAASYHEVQDLPEPHMCILFMPDRHDVAFESGAANSDSRGIPPEALELLVGLPIVVSTCFKLPARTAKSLESLGNLLLLRETRCPFSSSAGDAHSQFSDNCWIVAVRGPDALGFVLQHDIEIPCPSPLPEDQRLPAVFWGILDLKYDSSKPVLERVRVLETGDGRISKFSGDGAAIQDLMRARYVSKEGSLLRKFHLISADKKLTHDLIELAGYNHIVPGQACYPRQYDSHLAERIASDLELEEDDKVVLKLCNRSRAAGVIVSPLDELDEVLEELLVLPKMDAWLEDKLKKLKEVHPGDFGLTWGCFEEQKRHWWANESPCFVAERWCISTPLLKAGKFYDGTMRVGFVILHKRDLQGSSENGFRKATDGGLQADAPNVPPPSPEELAVHWLGGYWKLPKQDMASTDLRERVVSAARTSGTALVRSSVLAEVYSALGDSVQQLFGGVDPSSKMLADRYKEAPELAAYLTARLAVSNREQPKIKKMLYDAQVLANKVPSERGKHFIESFIVRCYGVLEARSDARDRWHTAQRHFVKALKHLESNANALYLLGMAALELGKPGEAVNLLNKSLFLDPDFKAPYVNLGVAYLRLKLFEEAIYISEACLERHPSSPQCQYHIGIASCQLALLIEARSRGGAVLPASERELYDELLKRTASSMAEARQSEEGMKRKPAPGSCRLPEAPWLETDQQMLEAMAVNGLRSSCHGFYALLRNGLWDDPAEAVTGAVYDDFVKAVGSHDLPPATAIYLTWRYCYLKCFVLIGIVWATASFDSWVPDRAALDSFAASLPQEIQPNRYETFVVIMLWWNPCLMYIWSSSFLIVLAAIFFAAPSRVCKRSNRHVSRYLVWVAWLWNFFLPFAVLLALTFRHTIDHRGLKEDLCVVAVSRSMSSPGLDLNSAVNKLEQQQLFSQRISTLLDDQDQSKVTASSARLWCQQHPDDWQVIFCQEVVDCVLTVDQRCRQEVCPSAPTEELQECNQRCLEYAQQSGGSSGQQFMESLSECKTTGSGSLKLQAPVISLSPEEASCGDATKQLEAMQRGFLQQQLNMKDQCTYASMAVDKVEYVAGFLVGVEAGKLLLPSALSILGGLAESIFNIKVLFPGHKEFPFLLLLTSFEALPIYMAMLAVAQQIVGDSTLLVTCLAFIAYVGLPALTGCLTRNLRTGPEHRWQFYRKVWLEYGLRAALGLAMFLSFSQYMRNLVGDRIVPLSPFRMIIGMLLNYYTRKTLTAVAATDAALSAFLQCELWRQAFAEADHAANKERILSLGPVLLRNGSGNQGAQLKPTETLTGSGPEANAIGRGSNVEEDQKDQNKKAEKVELGQCEALECQDNDKDQKEVAVSHPHHIFERDGQAPDEQKVTVKLSS</sequence>
<keyword evidence="3" id="KW-0472">Membrane</keyword>
<feature type="transmembrane region" description="Helical" evidence="3">
    <location>
        <begin position="1204"/>
        <end position="1223"/>
    </location>
</feature>
<evidence type="ECO:0000313" key="4">
    <source>
        <dbReference type="EMBL" id="CAI3980452.1"/>
    </source>
</evidence>
<accession>A0A9P1FNE7</accession>
<dbReference type="SMART" id="SM00028">
    <property type="entry name" value="TPR"/>
    <property type="match status" value="2"/>
</dbReference>
<dbReference type="InterPro" id="IPR019734">
    <property type="entry name" value="TPR_rpt"/>
</dbReference>
<dbReference type="SUPFAM" id="SSF48452">
    <property type="entry name" value="TPR-like"/>
    <property type="match status" value="1"/>
</dbReference>
<keyword evidence="6" id="KW-1185">Reference proteome</keyword>
<keyword evidence="1" id="KW-0802">TPR repeat</keyword>
<protein>
    <submittedName>
        <fullName evidence="4">Uncharacterized protein</fullName>
    </submittedName>
</protein>
<evidence type="ECO:0000313" key="6">
    <source>
        <dbReference type="Proteomes" id="UP001152797"/>
    </source>
</evidence>
<dbReference type="EMBL" id="CAMXCT030000557">
    <property type="protein sequence ID" value="CAL4767764.1"/>
    <property type="molecule type" value="Genomic_DNA"/>
</dbReference>
<evidence type="ECO:0000313" key="5">
    <source>
        <dbReference type="EMBL" id="CAL1133827.1"/>
    </source>
</evidence>
<feature type="compositionally biased region" description="Polar residues" evidence="2">
    <location>
        <begin position="1401"/>
        <end position="1416"/>
    </location>
</feature>
<feature type="region of interest" description="Disordered" evidence="2">
    <location>
        <begin position="1456"/>
        <end position="1491"/>
    </location>
</feature>
<feature type="transmembrane region" description="Helical" evidence="3">
    <location>
        <begin position="1235"/>
        <end position="1258"/>
    </location>
</feature>
<feature type="region of interest" description="Disordered" evidence="2">
    <location>
        <begin position="1401"/>
        <end position="1443"/>
    </location>
</feature>
<feature type="transmembrane region" description="Helical" evidence="3">
    <location>
        <begin position="1306"/>
        <end position="1325"/>
    </location>
</feature>
<evidence type="ECO:0000256" key="1">
    <source>
        <dbReference type="PROSITE-ProRule" id="PRU00339"/>
    </source>
</evidence>
<organism evidence="4">
    <name type="scientific">Cladocopium goreaui</name>
    <dbReference type="NCBI Taxonomy" id="2562237"/>
    <lineage>
        <taxon>Eukaryota</taxon>
        <taxon>Sar</taxon>
        <taxon>Alveolata</taxon>
        <taxon>Dinophyceae</taxon>
        <taxon>Suessiales</taxon>
        <taxon>Symbiodiniaceae</taxon>
        <taxon>Cladocopium</taxon>
    </lineage>
</organism>
<gene>
    <name evidence="4" type="ORF">C1SCF055_LOCUS8320</name>
</gene>
<dbReference type="Proteomes" id="UP001152797">
    <property type="component" value="Unassembled WGS sequence"/>
</dbReference>
<feature type="transmembrane region" description="Helical" evidence="3">
    <location>
        <begin position="940"/>
        <end position="958"/>
    </location>
</feature>
<feature type="transmembrane region" description="Helical" evidence="3">
    <location>
        <begin position="970"/>
        <end position="995"/>
    </location>
</feature>
<feature type="transmembrane region" description="Helical" evidence="3">
    <location>
        <begin position="1264"/>
        <end position="1285"/>
    </location>
</feature>
<dbReference type="PROSITE" id="PS50005">
    <property type="entry name" value="TPR"/>
    <property type="match status" value="1"/>
</dbReference>
<dbReference type="Pfam" id="PF13432">
    <property type="entry name" value="TPR_16"/>
    <property type="match status" value="1"/>
</dbReference>
<reference evidence="5" key="2">
    <citation type="submission" date="2024-04" db="EMBL/GenBank/DDBJ databases">
        <authorList>
            <person name="Chen Y."/>
            <person name="Shah S."/>
            <person name="Dougan E. K."/>
            <person name="Thang M."/>
            <person name="Chan C."/>
        </authorList>
    </citation>
    <scope>NUCLEOTIDE SEQUENCE [LARGE SCALE GENOMIC DNA]</scope>
</reference>
<keyword evidence="3" id="KW-0812">Transmembrane</keyword>
<name>A0A9P1FNE7_9DINO</name>
<dbReference type="OrthoDB" id="409564at2759"/>
<keyword evidence="3" id="KW-1133">Transmembrane helix</keyword>
<evidence type="ECO:0000256" key="2">
    <source>
        <dbReference type="SAM" id="MobiDB-lite"/>
    </source>
</evidence>
<dbReference type="EMBL" id="CAMXCT010000557">
    <property type="protein sequence ID" value="CAI3980452.1"/>
    <property type="molecule type" value="Genomic_DNA"/>
</dbReference>